<sequence>MNMSTKTPALRTLLLATAFLALHGCSSLAKGITEAVIQGPVSREDLRQCEIEGAKFDGIRQSLSNMTDKMGVTKVLMVHGINSHMPGYSTRFRKKLLEELELNVTEAEVKTIQLDSSEVSWKPEEPHVLGQLKVSRHTDNDGKRQLIFYELTWSPISDLEKKTLMADSANYEGLRRASLNASLKSFMNTTVPDLLIYTGDGRDKITASVKESVCWMLGNDWESLPKAGQYDCNAWRGSTFDGLADDNYFFVTHSLGSRITIDTIQDFSKRENDVVDDPKNHKIGHIVREKNFTVFMLANQLPLLQMGRKIPEVTNEQASYCAVDGAKASQRVMNAMNIIAFSDPNDILSYPIPFDFADKSIDSRICPIVTNVSLQVANTQTLFDAVSFANPLQAHSGYMEDDRVVDLIANGIHADNMSPLIKSKCKWLEISRKSK</sequence>
<feature type="signal peptide" evidence="1">
    <location>
        <begin position="1"/>
        <end position="29"/>
    </location>
</feature>
<evidence type="ECO:0000313" key="3">
    <source>
        <dbReference type="Proteomes" id="UP000320948"/>
    </source>
</evidence>
<evidence type="ECO:0000313" key="2">
    <source>
        <dbReference type="EMBL" id="TKW61133.1"/>
    </source>
</evidence>
<dbReference type="AlphaFoldDB" id="A0A6N4R1E7"/>
<dbReference type="Proteomes" id="UP000320948">
    <property type="component" value="Unassembled WGS sequence"/>
</dbReference>
<name>A0A6N4R1E7_BLAVI</name>
<accession>A0A6N4R1E7</accession>
<protein>
    <recommendedName>
        <fullName evidence="4">Alpha/beta hydrolase</fullName>
    </recommendedName>
</protein>
<feature type="chain" id="PRO_5026648879" description="Alpha/beta hydrolase" evidence="1">
    <location>
        <begin position="30"/>
        <end position="435"/>
    </location>
</feature>
<dbReference type="EMBL" id="VAFM01000001">
    <property type="protein sequence ID" value="TKW61133.1"/>
    <property type="molecule type" value="Genomic_DNA"/>
</dbReference>
<proteinExistence type="predicted"/>
<evidence type="ECO:0008006" key="4">
    <source>
        <dbReference type="Google" id="ProtNLM"/>
    </source>
</evidence>
<keyword evidence="1" id="KW-0732">Signal</keyword>
<reference evidence="2 3" key="1">
    <citation type="journal article" date="2017" name="Nat. Commun.">
        <title>In situ click chemistry generation of cyclooxygenase-2 inhibitors.</title>
        <authorList>
            <person name="Bhardwaj A."/>
            <person name="Kaur J."/>
            <person name="Wuest M."/>
            <person name="Wuest F."/>
        </authorList>
    </citation>
    <scope>NUCLEOTIDE SEQUENCE [LARGE SCALE GENOMIC DNA]</scope>
    <source>
        <strain evidence="2">S2_018_000_R2_106</strain>
    </source>
</reference>
<evidence type="ECO:0000256" key="1">
    <source>
        <dbReference type="SAM" id="SignalP"/>
    </source>
</evidence>
<organism evidence="2 3">
    <name type="scientific">Blastochloris viridis</name>
    <name type="common">Rhodopseudomonas viridis</name>
    <dbReference type="NCBI Taxonomy" id="1079"/>
    <lineage>
        <taxon>Bacteria</taxon>
        <taxon>Pseudomonadati</taxon>
        <taxon>Pseudomonadota</taxon>
        <taxon>Alphaproteobacteria</taxon>
        <taxon>Hyphomicrobiales</taxon>
        <taxon>Blastochloridaceae</taxon>
        <taxon>Blastochloris</taxon>
    </lineage>
</organism>
<comment type="caution">
    <text evidence="2">The sequence shown here is derived from an EMBL/GenBank/DDBJ whole genome shotgun (WGS) entry which is preliminary data.</text>
</comment>
<gene>
    <name evidence="2" type="ORF">DI628_00450</name>
</gene>